<gene>
    <name evidence="1" type="ORF">ADA01nite_24920</name>
</gene>
<dbReference type="AlphaFoldDB" id="A0A511VCS6"/>
<protein>
    <recommendedName>
        <fullName evidence="3">Glycosyltransferase 2-like domain-containing protein</fullName>
    </recommendedName>
</protein>
<dbReference type="RefSeq" id="WP_307724488.1">
    <property type="nucleotide sequence ID" value="NZ_BJXX01000112.1"/>
</dbReference>
<proteinExistence type="predicted"/>
<dbReference type="EMBL" id="BJXX01000112">
    <property type="protein sequence ID" value="GEN35032.1"/>
    <property type="molecule type" value="Genomic_DNA"/>
</dbReference>
<organism evidence="1 2">
    <name type="scientific">Aneurinibacillus danicus</name>
    <dbReference type="NCBI Taxonomy" id="267746"/>
    <lineage>
        <taxon>Bacteria</taxon>
        <taxon>Bacillati</taxon>
        <taxon>Bacillota</taxon>
        <taxon>Bacilli</taxon>
        <taxon>Bacillales</taxon>
        <taxon>Paenibacillaceae</taxon>
        <taxon>Aneurinibacillus group</taxon>
        <taxon>Aneurinibacillus</taxon>
    </lineage>
</organism>
<comment type="caution">
    <text evidence="1">The sequence shown here is derived from an EMBL/GenBank/DDBJ whole genome shotgun (WGS) entry which is preliminary data.</text>
</comment>
<dbReference type="Proteomes" id="UP000321157">
    <property type="component" value="Unassembled WGS sequence"/>
</dbReference>
<evidence type="ECO:0000313" key="2">
    <source>
        <dbReference type="Proteomes" id="UP000321157"/>
    </source>
</evidence>
<accession>A0A511VCS6</accession>
<evidence type="ECO:0000313" key="1">
    <source>
        <dbReference type="EMBL" id="GEN35032.1"/>
    </source>
</evidence>
<name>A0A511VCS6_9BACL</name>
<keyword evidence="2" id="KW-1185">Reference proteome</keyword>
<reference evidence="1 2" key="1">
    <citation type="submission" date="2019-07" db="EMBL/GenBank/DDBJ databases">
        <title>Whole genome shotgun sequence of Aneurinibacillus danicus NBRC 102444.</title>
        <authorList>
            <person name="Hosoyama A."/>
            <person name="Uohara A."/>
            <person name="Ohji S."/>
            <person name="Ichikawa N."/>
        </authorList>
    </citation>
    <scope>NUCLEOTIDE SEQUENCE [LARGE SCALE GENOMIC DNA]</scope>
    <source>
        <strain evidence="1 2">NBRC 102444</strain>
    </source>
</reference>
<sequence>MTMKKRVLIGSPVHQKPEILSEFLRSLKTLKVDTLEVDYAFVDDNANEESSRMLQEFYHRNSKVMIDNGIKQDEYAFHQWTDYLMEKVAVFKIE</sequence>
<evidence type="ECO:0008006" key="3">
    <source>
        <dbReference type="Google" id="ProtNLM"/>
    </source>
</evidence>